<dbReference type="SMART" id="SM00912">
    <property type="entry name" value="Haemagg_act"/>
    <property type="match status" value="1"/>
</dbReference>
<dbReference type="Pfam" id="PF13332">
    <property type="entry name" value="Fil_haemagg_2"/>
    <property type="match status" value="3"/>
</dbReference>
<dbReference type="NCBIfam" id="TIGR01901">
    <property type="entry name" value="adhes_NPXG"/>
    <property type="match status" value="1"/>
</dbReference>
<dbReference type="GO" id="GO:0003824">
    <property type="term" value="F:catalytic activity"/>
    <property type="evidence" value="ECO:0007669"/>
    <property type="project" value="UniProtKB-ARBA"/>
</dbReference>
<feature type="domain" description="Filamentous haemagglutinin FhaB/tRNA nuclease CdiA-like TPS" evidence="3">
    <location>
        <begin position="50"/>
        <end position="171"/>
    </location>
</feature>
<organism evidence="4 5">
    <name type="scientific">Chelonobacter oris</name>
    <dbReference type="NCBI Taxonomy" id="505317"/>
    <lineage>
        <taxon>Bacteria</taxon>
        <taxon>Pseudomonadati</taxon>
        <taxon>Pseudomonadota</taxon>
        <taxon>Gammaproteobacteria</taxon>
        <taxon>Pasteurellales</taxon>
        <taxon>Pasteurellaceae</taxon>
        <taxon>Chelonobacter</taxon>
    </lineage>
</organism>
<evidence type="ECO:0000313" key="4">
    <source>
        <dbReference type="EMBL" id="KGQ70155.1"/>
    </source>
</evidence>
<feature type="signal peptide" evidence="2">
    <location>
        <begin position="1"/>
        <end position="31"/>
    </location>
</feature>
<feature type="chain" id="PRO_5001997791" description="Filamentous haemagglutinin FhaB/tRNA nuclease CdiA-like TPS domain-containing protein" evidence="2">
    <location>
        <begin position="32"/>
        <end position="1553"/>
    </location>
</feature>
<evidence type="ECO:0000259" key="3">
    <source>
        <dbReference type="SMART" id="SM00912"/>
    </source>
</evidence>
<evidence type="ECO:0000256" key="2">
    <source>
        <dbReference type="SAM" id="SignalP"/>
    </source>
</evidence>
<dbReference type="InterPro" id="IPR012334">
    <property type="entry name" value="Pectin_lyas_fold"/>
</dbReference>
<dbReference type="InterPro" id="IPR011050">
    <property type="entry name" value="Pectin_lyase_fold/virulence"/>
</dbReference>
<proteinExistence type="predicted"/>
<reference evidence="4 5" key="1">
    <citation type="submission" date="2014-11" db="EMBL/GenBank/DDBJ databases">
        <title>Draft genome sequence of Chelonobacter oris 1662T, associated with respiratory disease in Hermann's Tortoises.</title>
        <authorList>
            <person name="Kudirkiene E."/>
            <person name="Hansen M.J."/>
            <person name="Bojesen A.M."/>
        </authorList>
    </citation>
    <scope>NUCLEOTIDE SEQUENCE [LARGE SCALE GENOMIC DNA]</scope>
    <source>
        <strain evidence="4 5">1662</strain>
    </source>
</reference>
<dbReference type="RefSeq" id="WP_034615752.1">
    <property type="nucleotide sequence ID" value="NZ_JSUM01000012.1"/>
</dbReference>
<dbReference type="InterPro" id="IPR008638">
    <property type="entry name" value="FhaB/CdiA-like_TPS"/>
</dbReference>
<dbReference type="Gene3D" id="2.160.20.10">
    <property type="entry name" value="Single-stranded right-handed beta-helix, Pectin lyase-like"/>
    <property type="match status" value="1"/>
</dbReference>
<dbReference type="Pfam" id="PF05860">
    <property type="entry name" value="TPS"/>
    <property type="match status" value="1"/>
</dbReference>
<dbReference type="OrthoDB" id="2664633at2"/>
<name>A0A0A3ASZ0_9PAST</name>
<comment type="caution">
    <text evidence="4">The sequence shown here is derived from an EMBL/GenBank/DDBJ whole genome shotgun (WGS) entry which is preliminary data.</text>
</comment>
<dbReference type="SUPFAM" id="SSF51126">
    <property type="entry name" value="Pectin lyase-like"/>
    <property type="match status" value="1"/>
</dbReference>
<feature type="compositionally biased region" description="Polar residues" evidence="1">
    <location>
        <begin position="1478"/>
        <end position="1493"/>
    </location>
</feature>
<feature type="region of interest" description="Disordered" evidence="1">
    <location>
        <begin position="820"/>
        <end position="840"/>
    </location>
</feature>
<dbReference type="EMBL" id="JSUM01000012">
    <property type="protein sequence ID" value="KGQ70155.1"/>
    <property type="molecule type" value="Genomic_DNA"/>
</dbReference>
<accession>A0A0A3ASZ0</accession>
<protein>
    <recommendedName>
        <fullName evidence="3">Filamentous haemagglutinin FhaB/tRNA nuclease CdiA-like TPS domain-containing protein</fullName>
    </recommendedName>
</protein>
<sequence>MRSFKLSFSGKLSCTLSIALLGGITAAVSHANQDIVGGGHSAPTVIGVAANGASVVEIVTPNAQGLSHNTYDKYNVNQAGAVLNNSLKDGKSQLAGELNANPNLKNDQAAKVILNEVVSRNPSLLLGQQEVFGMAADYVLANPNGITCDGCGFINVPRASMVVGQAEIDQGKIKNLKTANNKNSLDIKGKGVSGSDVLDLVAPKINASGQIKAKQEINAFTGRNSVDYETKKVVNRQNREVGLDGYYVGGMQAGRINIVSTGAGNGVNLSGDIQTSDQSGLNVKAVSVINFVAADVKGNVSAIGQDVKLTGKISEKTETIQRDGNYSAHNGASKKRAEKESQSWKGTDIRGDKVVLAAKNSVNSTASNIQAKSLNVVGRKVNLDSQKLTSKNTELDHNWKYSWEHNQTRVNTVETQVGNSFRADETTIRATEYDVNIQGGLIEGKKQLSVRADKGNVFTNGSVEKVTDLDVGNKRNHTASLETGSWNIVTEQEHLYKTELAGDGAIGVSAAKNVNITGTDIIGSGDILLNANGKVNVGAQQISNNKVTRDNQVYWGGIGGGYDKDNNRSDKLQVASEIESKGMIIVSGDQGVQVQGSKIVADKGGYAQSKTGSVNVDNATNFSHEIIEQRNGTVFNITKDSQFSDEKTEKAKQSELVSNAKFDIISNQNIAIIGSLIKVAEQLNLKAVGNIDIEGARQTLDRQSKTRELRGSAYAGQDGDKQYRAGVGIELESTAEARSETSHLGSTVQGGTITVSSEKDVNIKGSTLKTDKGNAGVNAENIRITAQQDTAVVNKENKKAGFGVYAGGGMDRVTIGLESGLTKTGSEKETSTALESSSEISGDLSLNAKNALQYEGGKHQIGGALSENAATIQRKAATNSETGKTTTTTFKHDVGASADIGGITRPIEKAVNGLADGNPVGAFASVNAIGAPNANVTVKFSGGTKVEHSESSQATGVQIQAGSVAATADSIRDEATSYTATAGGIRLKTQDYANVAAANTKTVNTVEDKGEASLGVATSTGQDITITAKGKGGHSEGREFNSEAVVGGFNSVADIQITADKGIVLEGNQVRSEKGGLNLNSNGNVKLVQANNVKESSKNGFNVDLNLSAGISSSSKSGSGGIGGGANNADSQSVVAKAGEIAVNSMTLSGDNVLLQGMNGKADKVTVTAKQSAVISAAQGSSRDQGLDWSVNLGGGGGSTEGDKAAKNGSLKIGVNVKKSDQATTDYQAAAFTAKDINVSAGSTQTNAIHIAGGSLQGDNVNLTAQNGGIVIESRTNSEHKDNRAVKLGGGGSIKKVNAEDKTTQDGNADLSIAIEKKEKAVQLNSRIDGKQVTVKTGNDLTLSGANIHADAVKGDIGGNLTVESRKDSEQAFGFNLDLTVTNGKNNGALNGVMKAVPSTKTTDAVKGKVTAAVNSAAEQAGFAEHNPLTGKTAKPSSLVVSGSIVSQDQVVSAAGIQGGTVDLTVKNHTQLTGASVTAENGKPNLSSGSVDTKNIDGHNNRYSGEVTISNNIPLLIQEAVKDLKDGKFPLINGSISQESTTATAEIGEVTKR</sequence>
<keyword evidence="5" id="KW-1185">Reference proteome</keyword>
<gene>
    <name evidence="4" type="ORF">OA57_07415</name>
</gene>
<dbReference type="Proteomes" id="UP000030380">
    <property type="component" value="Unassembled WGS sequence"/>
</dbReference>
<evidence type="ECO:0000256" key="1">
    <source>
        <dbReference type="SAM" id="MobiDB-lite"/>
    </source>
</evidence>
<feature type="region of interest" description="Disordered" evidence="1">
    <location>
        <begin position="1478"/>
        <end position="1498"/>
    </location>
</feature>
<feature type="compositionally biased region" description="Basic and acidic residues" evidence="1">
    <location>
        <begin position="335"/>
        <end position="344"/>
    </location>
</feature>
<feature type="compositionally biased region" description="Polar residues" evidence="1">
    <location>
        <begin position="831"/>
        <end position="840"/>
    </location>
</feature>
<dbReference type="STRING" id="505317.OA57_07415"/>
<feature type="region of interest" description="Disordered" evidence="1">
    <location>
        <begin position="323"/>
        <end position="344"/>
    </location>
</feature>
<dbReference type="InterPro" id="IPR025157">
    <property type="entry name" value="Hemagglutinin_rpt"/>
</dbReference>
<keyword evidence="2" id="KW-0732">Signal</keyword>
<evidence type="ECO:0000313" key="5">
    <source>
        <dbReference type="Proteomes" id="UP000030380"/>
    </source>
</evidence>